<organism evidence="1 2">
    <name type="scientific">Lacticaseibacillus paracasei</name>
    <name type="common">Lactobacillus paracasei</name>
    <dbReference type="NCBI Taxonomy" id="1597"/>
    <lineage>
        <taxon>Bacteria</taxon>
        <taxon>Bacillati</taxon>
        <taxon>Bacillota</taxon>
        <taxon>Bacilli</taxon>
        <taxon>Lactobacillales</taxon>
        <taxon>Lactobacillaceae</taxon>
        <taxon>Lacticaseibacillus</taxon>
    </lineage>
</organism>
<evidence type="ECO:0000313" key="1">
    <source>
        <dbReference type="EMBL" id="RND84591.1"/>
    </source>
</evidence>
<dbReference type="EMBL" id="LKFU01000078">
    <property type="protein sequence ID" value="RND84591.1"/>
    <property type="molecule type" value="Genomic_DNA"/>
</dbReference>
<evidence type="ECO:0000313" key="2">
    <source>
        <dbReference type="Proteomes" id="UP000285532"/>
    </source>
</evidence>
<name>A0A422M8X9_LACPA</name>
<accession>A0A422M8X9</accession>
<sequence length="71" mass="8364">MGSVVKLFLNGWFSRFRTRPDFEIAPGLREFKAVPTTFQPNRRGANSYYRCSTSQHKNKSSSYFAYKNYKQ</sequence>
<protein>
    <submittedName>
        <fullName evidence="1">Uncharacterized protein</fullName>
    </submittedName>
</protein>
<proteinExistence type="predicted"/>
<gene>
    <name evidence="1" type="ORF">FAM18172_02111</name>
</gene>
<dbReference type="Proteomes" id="UP000285532">
    <property type="component" value="Unassembled WGS sequence"/>
</dbReference>
<dbReference type="AlphaFoldDB" id="A0A422M8X9"/>
<reference evidence="1 2" key="1">
    <citation type="journal article" date="2018" name="Front. Microbiol.">
        <title>Conversion of Methionine to Cysteine in Lactobacillus paracasei Depends on the Highly Mobile cysK-ctl-cysE Gene Cluster.</title>
        <authorList>
            <person name="Wuthrich D."/>
            <person name="Irmler S."/>
            <person name="Berthoud H."/>
            <person name="Guggenbuhl B."/>
            <person name="Eugster E."/>
            <person name="Bruggmann R."/>
        </authorList>
    </citation>
    <scope>NUCLEOTIDE SEQUENCE [LARGE SCALE GENOMIC DNA]</scope>
    <source>
        <strain evidence="1 2">FAM18172</strain>
    </source>
</reference>
<comment type="caution">
    <text evidence="1">The sequence shown here is derived from an EMBL/GenBank/DDBJ whole genome shotgun (WGS) entry which is preliminary data.</text>
</comment>